<evidence type="ECO:0000313" key="2">
    <source>
        <dbReference type="EMBL" id="PMS32855.1"/>
    </source>
</evidence>
<reference evidence="1 4" key="2">
    <citation type="submission" date="2020-04" db="EMBL/GenBank/DDBJ databases">
        <authorList>
            <person name="De Canck E."/>
        </authorList>
    </citation>
    <scope>NUCLEOTIDE SEQUENCE [LARGE SCALE GENOMIC DNA]</scope>
    <source>
        <strain evidence="1 4">LMG 27174</strain>
    </source>
</reference>
<reference evidence="2 3" key="1">
    <citation type="submission" date="2018-01" db="EMBL/GenBank/DDBJ databases">
        <title>Whole genome analyses suggest that Burkholderia sensu lato contains two further novel genera in the rhizoxinica-symbiotica group Mycetohabitans gen. nov., and Trinickia gen. nov.: implications for the evolution of diazotrophy and nodulation in the Burkholderiaceae.</title>
        <authorList>
            <person name="Estrada-de los Santos P."/>
            <person name="Palmer M."/>
            <person name="Chavez-Ramirez B."/>
            <person name="Beukes C."/>
            <person name="Steenkamp E.T."/>
            <person name="Hirsch A.M."/>
            <person name="Manyaka P."/>
            <person name="Maluk M."/>
            <person name="Lafos M."/>
            <person name="Crook M."/>
            <person name="Gross E."/>
            <person name="Simon M.F."/>
            <person name="Bueno dos Reis Junior F."/>
            <person name="Poole P.S."/>
            <person name="Venter S.N."/>
            <person name="James E.K."/>
        </authorList>
    </citation>
    <scope>NUCLEOTIDE SEQUENCE [LARGE SCALE GENOMIC DNA]</scope>
    <source>
        <strain evidence="2 3">WSM 3937</strain>
    </source>
</reference>
<dbReference type="EMBL" id="PNXY01000003">
    <property type="protein sequence ID" value="PMS32855.1"/>
    <property type="molecule type" value="Genomic_DNA"/>
</dbReference>
<dbReference type="EMBL" id="CADIJZ010000002">
    <property type="protein sequence ID" value="CAB3645678.1"/>
    <property type="molecule type" value="Genomic_DNA"/>
</dbReference>
<dbReference type="RefSeq" id="WP_102631049.1">
    <property type="nucleotide sequence ID" value="NZ_CADIJZ010000002.1"/>
</dbReference>
<dbReference type="AlphaFoldDB" id="A0A2N7WUB7"/>
<dbReference type="Proteomes" id="UP000235659">
    <property type="component" value="Unassembled WGS sequence"/>
</dbReference>
<organism evidence="1 4">
    <name type="scientific">Paraburkholderia rhynchosiae</name>
    <dbReference type="NCBI Taxonomy" id="487049"/>
    <lineage>
        <taxon>Bacteria</taxon>
        <taxon>Pseudomonadati</taxon>
        <taxon>Pseudomonadota</taxon>
        <taxon>Betaproteobacteria</taxon>
        <taxon>Burkholderiales</taxon>
        <taxon>Burkholderiaceae</taxon>
        <taxon>Paraburkholderia</taxon>
    </lineage>
</organism>
<sequence length="137" mass="15909">MKKVAAKPKRLPRPRVTRWTREVVSERALDLYACERVAEHAHARAIEKCNQFKEKVGVERVDHNDPSFRRYTARTWATYVEARHQANLAKRRLTTACRNHLCTPVRADKVLARMLKKSKPVAPKPVPQADDWLVTPF</sequence>
<protein>
    <submittedName>
        <fullName evidence="1">Uncharacterized protein</fullName>
    </submittedName>
</protein>
<dbReference type="OrthoDB" id="9995258at2"/>
<keyword evidence="3" id="KW-1185">Reference proteome</keyword>
<dbReference type="Proteomes" id="UP000494205">
    <property type="component" value="Unassembled WGS sequence"/>
</dbReference>
<proteinExistence type="predicted"/>
<name>A0A2N7WUB7_9BURK</name>
<evidence type="ECO:0000313" key="1">
    <source>
        <dbReference type="EMBL" id="CAB3645678.1"/>
    </source>
</evidence>
<evidence type="ECO:0000313" key="4">
    <source>
        <dbReference type="Proteomes" id="UP000494205"/>
    </source>
</evidence>
<accession>A0A2N7WUB7</accession>
<evidence type="ECO:0000313" key="3">
    <source>
        <dbReference type="Proteomes" id="UP000235659"/>
    </source>
</evidence>
<gene>
    <name evidence="2" type="ORF">C0Z16_04720</name>
    <name evidence="1" type="ORF">LMG27174_00834</name>
</gene>